<dbReference type="Gene3D" id="2.60.120.200">
    <property type="match status" value="1"/>
</dbReference>
<dbReference type="SMART" id="SM00159">
    <property type="entry name" value="PTX"/>
    <property type="match status" value="1"/>
</dbReference>
<protein>
    <recommendedName>
        <fullName evidence="6">Pentraxin family member</fullName>
    </recommendedName>
</protein>
<dbReference type="EMBL" id="LZPO01000002">
    <property type="protein sequence ID" value="OBS83716.1"/>
    <property type="molecule type" value="Genomic_DNA"/>
</dbReference>
<dbReference type="InterPro" id="IPR001759">
    <property type="entry name" value="PTX_dom"/>
</dbReference>
<dbReference type="PRINTS" id="PR00895">
    <property type="entry name" value="PENTAXIN"/>
</dbReference>
<feature type="domain" description="Pentraxin (PTX)" evidence="7">
    <location>
        <begin position="112"/>
        <end position="190"/>
    </location>
</feature>
<dbReference type="PANTHER" id="PTHR19277">
    <property type="entry name" value="PENTRAXIN"/>
    <property type="match status" value="1"/>
</dbReference>
<dbReference type="AlphaFoldDB" id="A0A1A6HZQ7"/>
<dbReference type="PANTHER" id="PTHR19277:SF94">
    <property type="entry name" value="NEURONAL PENTRAXIN RECEPTOR"/>
    <property type="match status" value="1"/>
</dbReference>
<evidence type="ECO:0000313" key="8">
    <source>
        <dbReference type="EMBL" id="OBS83716.1"/>
    </source>
</evidence>
<keyword evidence="2 6" id="KW-0106">Calcium</keyword>
<gene>
    <name evidence="8" type="ORF">A6R68_22319</name>
</gene>
<dbReference type="InterPro" id="IPR013320">
    <property type="entry name" value="ConA-like_dom_sf"/>
</dbReference>
<dbReference type="STRING" id="56216.A0A1A6HZQ7"/>
<evidence type="ECO:0000256" key="3">
    <source>
        <dbReference type="ARBA" id="ARBA00023157"/>
    </source>
</evidence>
<comment type="subunit">
    <text evidence="6">Homopentamer. Pentaxin (or pentraxin) have a discoid arrangement of 5 non-covalently bound subunits.</text>
</comment>
<dbReference type="SUPFAM" id="SSF49899">
    <property type="entry name" value="Concanavalin A-like lectins/glucanases"/>
    <property type="match status" value="1"/>
</dbReference>
<proteinExistence type="inferred from homology"/>
<comment type="caution">
    <text evidence="5">Lacks conserved residue(s) required for the propagation of feature annotation.</text>
</comment>
<organism evidence="8 9">
    <name type="scientific">Neotoma lepida</name>
    <name type="common">Desert woodrat</name>
    <dbReference type="NCBI Taxonomy" id="56216"/>
    <lineage>
        <taxon>Eukaryota</taxon>
        <taxon>Metazoa</taxon>
        <taxon>Chordata</taxon>
        <taxon>Craniata</taxon>
        <taxon>Vertebrata</taxon>
        <taxon>Euteleostomi</taxon>
        <taxon>Mammalia</taxon>
        <taxon>Eutheria</taxon>
        <taxon>Euarchontoglires</taxon>
        <taxon>Glires</taxon>
        <taxon>Rodentia</taxon>
        <taxon>Myomorpha</taxon>
        <taxon>Muroidea</taxon>
        <taxon>Cricetidae</taxon>
        <taxon>Neotominae</taxon>
        <taxon>Neotoma</taxon>
    </lineage>
</organism>
<comment type="similarity">
    <text evidence="6">Belongs to the pentraxin family.</text>
</comment>
<evidence type="ECO:0000256" key="2">
    <source>
        <dbReference type="ARBA" id="ARBA00022837"/>
    </source>
</evidence>
<dbReference type="PROSITE" id="PS51828">
    <property type="entry name" value="PTX_2"/>
    <property type="match status" value="1"/>
</dbReference>
<name>A0A1A6HZQ7_NEOLE</name>
<dbReference type="InterPro" id="IPR051360">
    <property type="entry name" value="Neuronal_Pentraxin_Related"/>
</dbReference>
<keyword evidence="9" id="KW-1185">Reference proteome</keyword>
<dbReference type="Pfam" id="PF00354">
    <property type="entry name" value="Pentaxin"/>
    <property type="match status" value="1"/>
</dbReference>
<keyword evidence="4" id="KW-0325">Glycoprotein</keyword>
<comment type="caution">
    <text evidence="8">The sequence shown here is derived from an EMBL/GenBank/DDBJ whole genome shotgun (WGS) entry which is preliminary data.</text>
</comment>
<accession>A0A1A6HZQ7</accession>
<dbReference type="Proteomes" id="UP000092124">
    <property type="component" value="Unassembled WGS sequence"/>
</dbReference>
<dbReference type="GO" id="GO:0046872">
    <property type="term" value="F:metal ion binding"/>
    <property type="evidence" value="ECO:0007669"/>
    <property type="project" value="UniProtKB-KW"/>
</dbReference>
<evidence type="ECO:0000259" key="7">
    <source>
        <dbReference type="PROSITE" id="PS51828"/>
    </source>
</evidence>
<keyword evidence="3" id="KW-1015">Disulfide bond</keyword>
<comment type="subcellular location">
    <subcellularLocation>
        <location evidence="6">Secreted</location>
    </subcellularLocation>
</comment>
<dbReference type="OrthoDB" id="1918685at2759"/>
<evidence type="ECO:0000256" key="6">
    <source>
        <dbReference type="RuleBase" id="RU362112"/>
    </source>
</evidence>
<keyword evidence="1 6" id="KW-0479">Metal-binding</keyword>
<comment type="cofactor">
    <cofactor evidence="6">
        <name>Ca(2+)</name>
        <dbReference type="ChEBI" id="CHEBI:29108"/>
    </cofactor>
    <text evidence="6">Binds 2 calcium ions per subunit.</text>
</comment>
<evidence type="ECO:0000313" key="9">
    <source>
        <dbReference type="Proteomes" id="UP000092124"/>
    </source>
</evidence>
<sequence length="196" mass="21430">MLALLLELEDAVCALRDCIKCIKQELPAHGNLSLAPAPAVPTALHSKMNELKGQLLTKGRMAELEHGSSAYSPPDAFKVSIPIRNNYMYAQVRKALPELYTFTACMWLRSRPHGILMLGQEQDTLGGRFNATQAFVGDIAQFNLWDHAVTPAKALGMANYTGPLMDNVLPWEDKLVEAFGGAKKATFDVCKGKAKA</sequence>
<evidence type="ECO:0000256" key="5">
    <source>
        <dbReference type="PROSITE-ProRule" id="PRU01172"/>
    </source>
</evidence>
<evidence type="ECO:0000256" key="1">
    <source>
        <dbReference type="ARBA" id="ARBA00022723"/>
    </source>
</evidence>
<reference evidence="8 9" key="1">
    <citation type="submission" date="2016-06" db="EMBL/GenBank/DDBJ databases">
        <title>The Draft Genome Sequence and Annotation of the Desert Woodrat Neotoma lepida.</title>
        <authorList>
            <person name="Campbell M."/>
            <person name="Oakeson K.F."/>
            <person name="Yandell M."/>
            <person name="Halpert J.R."/>
            <person name="Dearing D."/>
        </authorList>
    </citation>
    <scope>NUCLEOTIDE SEQUENCE [LARGE SCALE GENOMIC DNA]</scope>
    <source>
        <strain evidence="8">417</strain>
        <tissue evidence="8">Liver</tissue>
    </source>
</reference>
<dbReference type="GO" id="GO:0005576">
    <property type="term" value="C:extracellular region"/>
    <property type="evidence" value="ECO:0007669"/>
    <property type="project" value="UniProtKB-SubCell"/>
</dbReference>
<evidence type="ECO:0000256" key="4">
    <source>
        <dbReference type="ARBA" id="ARBA00023180"/>
    </source>
</evidence>